<keyword evidence="6 8" id="KW-0408">Iron</keyword>
<dbReference type="GO" id="GO:0020037">
    <property type="term" value="F:heme binding"/>
    <property type="evidence" value="ECO:0007669"/>
    <property type="project" value="InterPro"/>
</dbReference>
<keyword evidence="4 8" id="KW-0479">Metal-binding</keyword>
<evidence type="ECO:0000256" key="2">
    <source>
        <dbReference type="ARBA" id="ARBA00010617"/>
    </source>
</evidence>
<feature type="compositionally biased region" description="Basic and acidic residues" evidence="9">
    <location>
        <begin position="73"/>
        <end position="83"/>
    </location>
</feature>
<dbReference type="Gene3D" id="1.10.630.10">
    <property type="entry name" value="Cytochrome P450"/>
    <property type="match status" value="1"/>
</dbReference>
<accession>A0AAU4K1C3</accession>
<proteinExistence type="inferred from homology"/>
<dbReference type="Pfam" id="PF00067">
    <property type="entry name" value="p450"/>
    <property type="match status" value="1"/>
</dbReference>
<dbReference type="InterPro" id="IPR036396">
    <property type="entry name" value="Cyt_P450_sf"/>
</dbReference>
<evidence type="ECO:0000256" key="4">
    <source>
        <dbReference type="ARBA" id="ARBA00022723"/>
    </source>
</evidence>
<comment type="cofactor">
    <cofactor evidence="1">
        <name>heme</name>
        <dbReference type="ChEBI" id="CHEBI:30413"/>
    </cofactor>
</comment>
<dbReference type="KEGG" id="whr:OG579_19350"/>
<evidence type="ECO:0000313" key="11">
    <source>
        <dbReference type="Proteomes" id="UP001432128"/>
    </source>
</evidence>
<dbReference type="SUPFAM" id="SSF48264">
    <property type="entry name" value="Cytochrome P450"/>
    <property type="match status" value="1"/>
</dbReference>
<evidence type="ECO:0000256" key="8">
    <source>
        <dbReference type="RuleBase" id="RU000461"/>
    </source>
</evidence>
<dbReference type="AlphaFoldDB" id="A0AAU4K1C3"/>
<evidence type="ECO:0000256" key="3">
    <source>
        <dbReference type="ARBA" id="ARBA00022617"/>
    </source>
</evidence>
<reference evidence="10 11" key="1">
    <citation type="submission" date="2022-10" db="EMBL/GenBank/DDBJ databases">
        <title>The complete genomes of actinobacterial strains from the NBC collection.</title>
        <authorList>
            <person name="Joergensen T.S."/>
            <person name="Alvarez Arevalo M."/>
            <person name="Sterndorff E.B."/>
            <person name="Faurdal D."/>
            <person name="Vuksanovic O."/>
            <person name="Mourched A.-S."/>
            <person name="Charusanti P."/>
            <person name="Shaw S."/>
            <person name="Blin K."/>
            <person name="Weber T."/>
        </authorList>
    </citation>
    <scope>NUCLEOTIDE SEQUENCE [LARGE SCALE GENOMIC DNA]</scope>
    <source>
        <strain evidence="10 11">NBC_00319</strain>
    </source>
</reference>
<keyword evidence="11" id="KW-1185">Reference proteome</keyword>
<evidence type="ECO:0000256" key="1">
    <source>
        <dbReference type="ARBA" id="ARBA00001971"/>
    </source>
</evidence>
<gene>
    <name evidence="10" type="ORF">OG579_19350</name>
</gene>
<dbReference type="CDD" id="cd11031">
    <property type="entry name" value="Cyp158A-like"/>
    <property type="match status" value="1"/>
</dbReference>
<dbReference type="PRINTS" id="PR00359">
    <property type="entry name" value="BP450"/>
</dbReference>
<dbReference type="GO" id="GO:0016705">
    <property type="term" value="F:oxidoreductase activity, acting on paired donors, with incorporation or reduction of molecular oxygen"/>
    <property type="evidence" value="ECO:0007669"/>
    <property type="project" value="InterPro"/>
</dbReference>
<organism evidence="10 11">
    <name type="scientific">Williamsia herbipolensis</name>
    <dbReference type="NCBI Taxonomy" id="1603258"/>
    <lineage>
        <taxon>Bacteria</taxon>
        <taxon>Bacillati</taxon>
        <taxon>Actinomycetota</taxon>
        <taxon>Actinomycetes</taxon>
        <taxon>Mycobacteriales</taxon>
        <taxon>Nocardiaceae</taxon>
        <taxon>Williamsia</taxon>
    </lineage>
</organism>
<comment type="similarity">
    <text evidence="2 8">Belongs to the cytochrome P450 family.</text>
</comment>
<protein>
    <submittedName>
        <fullName evidence="10">Cytochrome P450</fullName>
    </submittedName>
</protein>
<dbReference type="InterPro" id="IPR017972">
    <property type="entry name" value="Cyt_P450_CS"/>
</dbReference>
<dbReference type="InterPro" id="IPR001128">
    <property type="entry name" value="Cyt_P450"/>
</dbReference>
<dbReference type="GO" id="GO:0004497">
    <property type="term" value="F:monooxygenase activity"/>
    <property type="evidence" value="ECO:0007669"/>
    <property type="project" value="UniProtKB-KW"/>
</dbReference>
<sequence>MTLSLDRNTDAVDYPFNRPDDLELAREYGEIRASSGLARVRLPFGEIGWLATRYDDVRTVLADPRFSRAVAADHDEPRMREGRQNSGILSMDPPDHTRLRTLVARAFTPRRIENLRPAAAAICADLVADMRAQEGPVDLVDRFALPLPVRVICELLGVPQRDQPLFRRWSDAALSTTSLSAAEFYASREEFRDYMRGLLAAKRAEPADDLICALIDARDGDAGTGTDRLSELELIDLCNGILVAGHETTASQIPNFILFLLAHEGRWHELHDHPELVAGAVEELMRLVPLGIGAGQARYALDDVELSGVRIRAGEPVLVSIASANRDPEAFDDPERYDPTRPRAGRGNAGHIGFGHGAHHCLGAALARVELQEALRALTGAFPDLTVEAVDWKSQMVVRGPRGLTVSF</sequence>
<dbReference type="EMBL" id="CP108021">
    <property type="protein sequence ID" value="WUM19823.1"/>
    <property type="molecule type" value="Genomic_DNA"/>
</dbReference>
<dbReference type="PRINTS" id="PR00385">
    <property type="entry name" value="P450"/>
</dbReference>
<dbReference type="FunFam" id="1.10.630.10:FF:000018">
    <property type="entry name" value="Cytochrome P450 monooxygenase"/>
    <property type="match status" value="1"/>
</dbReference>
<evidence type="ECO:0000256" key="7">
    <source>
        <dbReference type="ARBA" id="ARBA00023033"/>
    </source>
</evidence>
<evidence type="ECO:0000256" key="6">
    <source>
        <dbReference type="ARBA" id="ARBA00023004"/>
    </source>
</evidence>
<keyword evidence="7 8" id="KW-0503">Monooxygenase</keyword>
<feature type="region of interest" description="Disordered" evidence="9">
    <location>
        <begin position="73"/>
        <end position="92"/>
    </location>
</feature>
<name>A0AAU4K1C3_9NOCA</name>
<dbReference type="Proteomes" id="UP001432128">
    <property type="component" value="Chromosome"/>
</dbReference>
<evidence type="ECO:0000256" key="9">
    <source>
        <dbReference type="SAM" id="MobiDB-lite"/>
    </source>
</evidence>
<evidence type="ECO:0000313" key="10">
    <source>
        <dbReference type="EMBL" id="WUM19823.1"/>
    </source>
</evidence>
<keyword evidence="3 8" id="KW-0349">Heme</keyword>
<keyword evidence="5 8" id="KW-0560">Oxidoreductase</keyword>
<dbReference type="PANTHER" id="PTHR46696">
    <property type="entry name" value="P450, PUTATIVE (EUROFUNG)-RELATED"/>
    <property type="match status" value="1"/>
</dbReference>
<evidence type="ECO:0000256" key="5">
    <source>
        <dbReference type="ARBA" id="ARBA00023002"/>
    </source>
</evidence>
<dbReference type="RefSeq" id="WP_328857268.1">
    <property type="nucleotide sequence ID" value="NZ_CP108021.1"/>
</dbReference>
<dbReference type="PANTHER" id="PTHR46696:SF1">
    <property type="entry name" value="CYTOCHROME P450 YJIB-RELATED"/>
    <property type="match status" value="1"/>
</dbReference>
<dbReference type="InterPro" id="IPR002397">
    <property type="entry name" value="Cyt_P450_B"/>
</dbReference>
<dbReference type="PROSITE" id="PS00086">
    <property type="entry name" value="CYTOCHROME_P450"/>
    <property type="match status" value="1"/>
</dbReference>
<dbReference type="GO" id="GO:0005506">
    <property type="term" value="F:iron ion binding"/>
    <property type="evidence" value="ECO:0007669"/>
    <property type="project" value="InterPro"/>
</dbReference>